<dbReference type="InterPro" id="IPR000073">
    <property type="entry name" value="AB_hydrolase_1"/>
</dbReference>
<dbReference type="InterPro" id="IPR029058">
    <property type="entry name" value="AB_hydrolase_fold"/>
</dbReference>
<gene>
    <name evidence="2" type="ORF">SAMN05444159_0771</name>
</gene>
<evidence type="ECO:0000313" key="3">
    <source>
        <dbReference type="Proteomes" id="UP000189935"/>
    </source>
</evidence>
<reference evidence="2 3" key="1">
    <citation type="submission" date="2016-11" db="EMBL/GenBank/DDBJ databases">
        <authorList>
            <person name="Jaros S."/>
            <person name="Januszkiewicz K."/>
            <person name="Wedrychowicz H."/>
        </authorList>
    </citation>
    <scope>NUCLEOTIDE SEQUENCE [LARGE SCALE GENOMIC DNA]</scope>
    <source>
        <strain evidence="2 3">GAS499</strain>
    </source>
</reference>
<dbReference type="GO" id="GO:0016787">
    <property type="term" value="F:hydrolase activity"/>
    <property type="evidence" value="ECO:0007669"/>
    <property type="project" value="UniProtKB-KW"/>
</dbReference>
<dbReference type="OrthoDB" id="9785076at2"/>
<dbReference type="Pfam" id="PF12697">
    <property type="entry name" value="Abhydrolase_6"/>
    <property type="match status" value="1"/>
</dbReference>
<evidence type="ECO:0000259" key="1">
    <source>
        <dbReference type="Pfam" id="PF12697"/>
    </source>
</evidence>
<feature type="domain" description="AB hydrolase-1" evidence="1">
    <location>
        <begin position="101"/>
        <end position="297"/>
    </location>
</feature>
<dbReference type="Gene3D" id="3.40.50.1820">
    <property type="entry name" value="alpha/beta hydrolase"/>
    <property type="match status" value="1"/>
</dbReference>
<dbReference type="InterPro" id="IPR017208">
    <property type="entry name" value="UCP037442_abhydr"/>
</dbReference>
<protein>
    <submittedName>
        <fullName evidence="2">Predicted alpha/beta hydrolase</fullName>
    </submittedName>
</protein>
<dbReference type="AlphaFoldDB" id="A0A1M6JT91"/>
<organism evidence="2 3">
    <name type="scientific">Bradyrhizobium lablabi</name>
    <dbReference type="NCBI Taxonomy" id="722472"/>
    <lineage>
        <taxon>Bacteria</taxon>
        <taxon>Pseudomonadati</taxon>
        <taxon>Pseudomonadota</taxon>
        <taxon>Alphaproteobacteria</taxon>
        <taxon>Hyphomicrobiales</taxon>
        <taxon>Nitrobacteraceae</taxon>
        <taxon>Bradyrhizobium</taxon>
    </lineage>
</organism>
<evidence type="ECO:0000313" key="2">
    <source>
        <dbReference type="EMBL" id="SHJ49944.1"/>
    </source>
</evidence>
<proteinExistence type="predicted"/>
<dbReference type="SUPFAM" id="SSF53474">
    <property type="entry name" value="alpha/beta-Hydrolases"/>
    <property type="match status" value="1"/>
</dbReference>
<dbReference type="PIRSF" id="PIRSF037442">
    <property type="entry name" value="UCP037442_abhydr"/>
    <property type="match status" value="1"/>
</dbReference>
<dbReference type="EMBL" id="LT670844">
    <property type="protein sequence ID" value="SHJ49944.1"/>
    <property type="molecule type" value="Genomic_DNA"/>
</dbReference>
<sequence>MAHSGGRVIHRLIPNRQLDLQPPRQTLAAKAEFAFGGGIAKARGVIAVAEPALDDVFIDDINFPAVDGYLLGASLFLPRGAKRHAVLINSATAVPRKIYRGFAGYLARRGCAVLTYDYRGTGDSRQKSLVGYNQPKSLVGFKASMADWAALDVTAAVAWMRERYKTLPLSYVGHSFGGQALGLLPNNKEVSRGLLIAAQAGYWKLMAAPERYRVYAMLNFIGLPVTRMLGYAPGWMGIGEDLPRGVFEQWVGWVMSERYLFTDPKLPGLTNFANYKGAMRALCLSDDPWATRPAVGLLCSGFTSIEPEILSVTPADAGVSKIGHFGFFRPEHRDSLWRGAAEWLEATD</sequence>
<accession>A0A1M6JT91</accession>
<dbReference type="Proteomes" id="UP000189935">
    <property type="component" value="Chromosome I"/>
</dbReference>
<keyword evidence="2" id="KW-0378">Hydrolase</keyword>
<name>A0A1M6JT91_9BRAD</name>